<protein>
    <submittedName>
        <fullName evidence="4">Phosphoesterase family-domain-containing protein</fullName>
    </submittedName>
</protein>
<name>A0AAE0NHF4_9PEZI</name>
<dbReference type="GO" id="GO:0016788">
    <property type="term" value="F:hydrolase activity, acting on ester bonds"/>
    <property type="evidence" value="ECO:0007669"/>
    <property type="project" value="InterPro"/>
</dbReference>
<dbReference type="PANTHER" id="PTHR31956:SF8">
    <property type="entry name" value="ACID PHOSPHATASE PHOA (AFU_ORTHOLOGUE AFUA_1G03570)"/>
    <property type="match status" value="1"/>
</dbReference>
<dbReference type="EMBL" id="JAULSW010000005">
    <property type="protein sequence ID" value="KAK3381494.1"/>
    <property type="molecule type" value="Genomic_DNA"/>
</dbReference>
<dbReference type="Pfam" id="PF04185">
    <property type="entry name" value="Phosphoesterase"/>
    <property type="match status" value="1"/>
</dbReference>
<evidence type="ECO:0000313" key="4">
    <source>
        <dbReference type="EMBL" id="KAK3381494.1"/>
    </source>
</evidence>
<evidence type="ECO:0000256" key="1">
    <source>
        <dbReference type="ARBA" id="ARBA00022801"/>
    </source>
</evidence>
<evidence type="ECO:0000313" key="5">
    <source>
        <dbReference type="Proteomes" id="UP001285441"/>
    </source>
</evidence>
<dbReference type="Gene3D" id="3.40.720.10">
    <property type="entry name" value="Alkaline Phosphatase, subunit A"/>
    <property type="match status" value="1"/>
</dbReference>
<comment type="caution">
    <text evidence="4">The sequence shown here is derived from an EMBL/GenBank/DDBJ whole genome shotgun (WGS) entry which is preliminary data.</text>
</comment>
<accession>A0AAE0NHF4</accession>
<dbReference type="InterPro" id="IPR017850">
    <property type="entry name" value="Alkaline_phosphatase_core_sf"/>
</dbReference>
<evidence type="ECO:0000256" key="3">
    <source>
        <dbReference type="SAM" id="SignalP"/>
    </source>
</evidence>
<dbReference type="PANTHER" id="PTHR31956">
    <property type="entry name" value="NON-SPECIFIC PHOSPHOLIPASE C4-RELATED"/>
    <property type="match status" value="1"/>
</dbReference>
<sequence length="503" mass="54402">MKLNTSLLALGAANALALSPEPPYVTSRQPSPTLQPSAEEIYEVQKHAEASSPTSDVKGLAFDRIVQIWLENNNFEVAAKDLNMQWIASNGLLLSNYFAVTHPSQPNYAAAVGGDHFGMDHDEFITIPANVSTVVDLLDTKGITWGEYQEHLPYAGFAGMNFSNQLHNFMDDYVRKHNPLILYDNVAHNPDRVKLIKNFTGFYDDLEACKIPQWSFITPNMTNDAHDTNMTFAAKWTRDFLEPLLNNSYFMENTLIIVSFDENENFPITNRVYTVLLGGAIDKSLHGTVDSMYYNHYSTISTVSVNWDLPSLGRWDCDANVLGFVAEKADYINTNISLDGLYFNASYPGPIGDKKYTPAWWPAPNTQAKCAAGNGVLPSVVDTWGADSPGSYNYTNVYPYNNRAGGGKETEGPYTEVIGFMDAAGGNARKKGVKGQGNETTPATVSSPSGSRPVPSSGGGGDSGGAGDGAAGSFPTSQAAVIIAPGNWVVRLVGVAAVAAIFL</sequence>
<dbReference type="Proteomes" id="UP001285441">
    <property type="component" value="Unassembled WGS sequence"/>
</dbReference>
<reference evidence="4" key="2">
    <citation type="submission" date="2023-06" db="EMBL/GenBank/DDBJ databases">
        <authorList>
            <consortium name="Lawrence Berkeley National Laboratory"/>
            <person name="Haridas S."/>
            <person name="Hensen N."/>
            <person name="Bonometti L."/>
            <person name="Westerberg I."/>
            <person name="Brannstrom I.O."/>
            <person name="Guillou S."/>
            <person name="Cros-Aarteil S."/>
            <person name="Calhoun S."/>
            <person name="Kuo A."/>
            <person name="Mondo S."/>
            <person name="Pangilinan J."/>
            <person name="Riley R."/>
            <person name="LaButti K."/>
            <person name="Andreopoulos B."/>
            <person name="Lipzen A."/>
            <person name="Chen C."/>
            <person name="Yanf M."/>
            <person name="Daum C."/>
            <person name="Ng V."/>
            <person name="Clum A."/>
            <person name="Steindorff A."/>
            <person name="Ohm R."/>
            <person name="Martin F."/>
            <person name="Silar P."/>
            <person name="Natvig D."/>
            <person name="Lalanne C."/>
            <person name="Gautier V."/>
            <person name="Ament-velasquez S.L."/>
            <person name="Kruys A."/>
            <person name="Hutchinson M.I."/>
            <person name="Powell A.J."/>
            <person name="Barry K."/>
            <person name="Miller A.N."/>
            <person name="Grigoriev I.V."/>
            <person name="Debuchy R."/>
            <person name="Gladieux P."/>
            <person name="Thoren M.H."/>
            <person name="Johannesson H."/>
        </authorList>
    </citation>
    <scope>NUCLEOTIDE SEQUENCE</scope>
    <source>
        <strain evidence="4">CBS 232.78</strain>
    </source>
</reference>
<dbReference type="AlphaFoldDB" id="A0AAE0NHF4"/>
<keyword evidence="5" id="KW-1185">Reference proteome</keyword>
<feature type="chain" id="PRO_5042278420" evidence="3">
    <location>
        <begin position="18"/>
        <end position="503"/>
    </location>
</feature>
<organism evidence="4 5">
    <name type="scientific">Podospora didyma</name>
    <dbReference type="NCBI Taxonomy" id="330526"/>
    <lineage>
        <taxon>Eukaryota</taxon>
        <taxon>Fungi</taxon>
        <taxon>Dikarya</taxon>
        <taxon>Ascomycota</taxon>
        <taxon>Pezizomycotina</taxon>
        <taxon>Sordariomycetes</taxon>
        <taxon>Sordariomycetidae</taxon>
        <taxon>Sordariales</taxon>
        <taxon>Podosporaceae</taxon>
        <taxon>Podospora</taxon>
    </lineage>
</organism>
<proteinExistence type="predicted"/>
<feature type="signal peptide" evidence="3">
    <location>
        <begin position="1"/>
        <end position="17"/>
    </location>
</feature>
<feature type="compositionally biased region" description="Gly residues" evidence="2">
    <location>
        <begin position="457"/>
        <end position="470"/>
    </location>
</feature>
<dbReference type="GO" id="GO:0009395">
    <property type="term" value="P:phospholipid catabolic process"/>
    <property type="evidence" value="ECO:0007669"/>
    <property type="project" value="TreeGrafter"/>
</dbReference>
<feature type="region of interest" description="Disordered" evidence="2">
    <location>
        <begin position="428"/>
        <end position="471"/>
    </location>
</feature>
<feature type="compositionally biased region" description="Low complexity" evidence="2">
    <location>
        <begin position="445"/>
        <end position="456"/>
    </location>
</feature>
<keyword evidence="3" id="KW-0732">Signal</keyword>
<keyword evidence="1" id="KW-0378">Hydrolase</keyword>
<dbReference type="FunFam" id="3.40.720.10:FF:000064">
    <property type="entry name" value="Probable acid phosphatase Pho610"/>
    <property type="match status" value="1"/>
</dbReference>
<evidence type="ECO:0000256" key="2">
    <source>
        <dbReference type="SAM" id="MobiDB-lite"/>
    </source>
</evidence>
<reference evidence="4" key="1">
    <citation type="journal article" date="2023" name="Mol. Phylogenet. Evol.">
        <title>Genome-scale phylogeny and comparative genomics of the fungal order Sordariales.</title>
        <authorList>
            <person name="Hensen N."/>
            <person name="Bonometti L."/>
            <person name="Westerberg I."/>
            <person name="Brannstrom I.O."/>
            <person name="Guillou S."/>
            <person name="Cros-Aarteil S."/>
            <person name="Calhoun S."/>
            <person name="Haridas S."/>
            <person name="Kuo A."/>
            <person name="Mondo S."/>
            <person name="Pangilinan J."/>
            <person name="Riley R."/>
            <person name="LaButti K."/>
            <person name="Andreopoulos B."/>
            <person name="Lipzen A."/>
            <person name="Chen C."/>
            <person name="Yan M."/>
            <person name="Daum C."/>
            <person name="Ng V."/>
            <person name="Clum A."/>
            <person name="Steindorff A."/>
            <person name="Ohm R.A."/>
            <person name="Martin F."/>
            <person name="Silar P."/>
            <person name="Natvig D.O."/>
            <person name="Lalanne C."/>
            <person name="Gautier V."/>
            <person name="Ament-Velasquez S.L."/>
            <person name="Kruys A."/>
            <person name="Hutchinson M.I."/>
            <person name="Powell A.J."/>
            <person name="Barry K."/>
            <person name="Miller A.N."/>
            <person name="Grigoriev I.V."/>
            <person name="Debuchy R."/>
            <person name="Gladieux P."/>
            <person name="Hiltunen Thoren M."/>
            <person name="Johannesson H."/>
        </authorList>
    </citation>
    <scope>NUCLEOTIDE SEQUENCE</scope>
    <source>
        <strain evidence="4">CBS 232.78</strain>
    </source>
</reference>
<gene>
    <name evidence="4" type="ORF">B0H63DRAFT_475846</name>
</gene>
<dbReference type="InterPro" id="IPR007312">
    <property type="entry name" value="Phosphoesterase"/>
</dbReference>